<dbReference type="Proteomes" id="UP000197783">
    <property type="component" value="Unassembled WGS sequence"/>
</dbReference>
<dbReference type="RefSeq" id="WP_169715602.1">
    <property type="nucleotide sequence ID" value="NZ_NBBJ01000001.1"/>
</dbReference>
<gene>
    <name evidence="2" type="ORF">SPMU_02390</name>
</gene>
<evidence type="ECO:0000313" key="2">
    <source>
        <dbReference type="EMBL" id="OWK31919.1"/>
    </source>
</evidence>
<feature type="transmembrane region" description="Helical" evidence="1">
    <location>
        <begin position="36"/>
        <end position="53"/>
    </location>
</feature>
<dbReference type="EMBL" id="NBBJ01000001">
    <property type="protein sequence ID" value="OWK31919.1"/>
    <property type="molecule type" value="Genomic_DNA"/>
</dbReference>
<comment type="caution">
    <text evidence="2">The sequence shown here is derived from an EMBL/GenBank/DDBJ whole genome shotgun (WGS) entry which is preliminary data.</text>
</comment>
<accession>A0A245ZQB1</accession>
<name>A0A245ZQB1_9SPHN</name>
<evidence type="ECO:0000313" key="3">
    <source>
        <dbReference type="Proteomes" id="UP000197783"/>
    </source>
</evidence>
<reference evidence="2 3" key="1">
    <citation type="submission" date="2017-03" db="EMBL/GenBank/DDBJ databases">
        <title>Genome sequence of Sphingomonas mucosissima DSM 17494.</title>
        <authorList>
            <person name="Poehlein A."/>
            <person name="Wuebbeler J.H."/>
            <person name="Steinbuechel A."/>
            <person name="Daniel R."/>
        </authorList>
    </citation>
    <scope>NUCLEOTIDE SEQUENCE [LARGE SCALE GENOMIC DNA]</scope>
    <source>
        <strain evidence="2 3">DSM 17494</strain>
    </source>
</reference>
<dbReference type="AlphaFoldDB" id="A0A245ZQB1"/>
<sequence length="57" mass="5611">MAPSNQRSTSAGGFIVAASLMVGTIIGLLLGQPSLGFVTGLGLGAVVAIALWLKARG</sequence>
<keyword evidence="1" id="KW-0812">Transmembrane</keyword>
<protein>
    <submittedName>
        <fullName evidence="2">Uncharacterized protein</fullName>
    </submittedName>
</protein>
<keyword evidence="1" id="KW-0472">Membrane</keyword>
<keyword evidence="3" id="KW-1185">Reference proteome</keyword>
<feature type="transmembrane region" description="Helical" evidence="1">
    <location>
        <begin position="12"/>
        <end position="30"/>
    </location>
</feature>
<evidence type="ECO:0000256" key="1">
    <source>
        <dbReference type="SAM" id="Phobius"/>
    </source>
</evidence>
<organism evidence="2 3">
    <name type="scientific">Sphingomonas mucosissima</name>
    <dbReference type="NCBI Taxonomy" id="370959"/>
    <lineage>
        <taxon>Bacteria</taxon>
        <taxon>Pseudomonadati</taxon>
        <taxon>Pseudomonadota</taxon>
        <taxon>Alphaproteobacteria</taxon>
        <taxon>Sphingomonadales</taxon>
        <taxon>Sphingomonadaceae</taxon>
        <taxon>Sphingomonas</taxon>
    </lineage>
</organism>
<proteinExistence type="predicted"/>
<keyword evidence="1" id="KW-1133">Transmembrane helix</keyword>